<evidence type="ECO:0008006" key="4">
    <source>
        <dbReference type="Google" id="ProtNLM"/>
    </source>
</evidence>
<organism evidence="2 3">
    <name type="scientific">Candidatus Amunia macphersoniae</name>
    <dbReference type="NCBI Taxonomy" id="3127014"/>
    <lineage>
        <taxon>Bacteria</taxon>
        <taxon>Bacillati</taxon>
        <taxon>Candidatus Dormiibacterota</taxon>
        <taxon>Candidatus Dormibacteria</taxon>
        <taxon>Candidatus Aeolococcales</taxon>
        <taxon>Candidatus Aeolococcaceae</taxon>
        <taxon>Candidatus Amunia</taxon>
    </lineage>
</organism>
<gene>
    <name evidence="2" type="ORF">JF887_11630</name>
</gene>
<proteinExistence type="predicted"/>
<dbReference type="Gene3D" id="1.10.1780.10">
    <property type="entry name" value="Clp, N-terminal domain"/>
    <property type="match status" value="1"/>
</dbReference>
<evidence type="ECO:0000256" key="1">
    <source>
        <dbReference type="SAM" id="MobiDB-lite"/>
    </source>
</evidence>
<feature type="compositionally biased region" description="Basic and acidic residues" evidence="1">
    <location>
        <begin position="110"/>
        <end position="129"/>
    </location>
</feature>
<evidence type="ECO:0000313" key="2">
    <source>
        <dbReference type="EMBL" id="MBJ7610063.1"/>
    </source>
</evidence>
<protein>
    <recommendedName>
        <fullName evidence="4">Clp R domain-containing protein</fullName>
    </recommendedName>
</protein>
<dbReference type="Proteomes" id="UP000614410">
    <property type="component" value="Unassembled WGS sequence"/>
</dbReference>
<feature type="region of interest" description="Disordered" evidence="1">
    <location>
        <begin position="98"/>
        <end position="135"/>
    </location>
</feature>
<sequence length="135" mass="14738">MSLRSPTRRLDRALRDATTAHQLLEALGQSALSEHLPTTAPIDELLRCADHEAALRRHPYIGPEHVILAANRAPHDAAEYGKLSATLVDGLPRRGVLGWRPRGPNSLARDGARRRLAAEQAEAVRRDSSSPEMSG</sequence>
<comment type="caution">
    <text evidence="2">The sequence shown here is derived from an EMBL/GenBank/DDBJ whole genome shotgun (WGS) entry which is preliminary data.</text>
</comment>
<accession>A0A934KEY6</accession>
<evidence type="ECO:0000313" key="3">
    <source>
        <dbReference type="Proteomes" id="UP000614410"/>
    </source>
</evidence>
<reference evidence="2 3" key="1">
    <citation type="submission" date="2020-10" db="EMBL/GenBank/DDBJ databases">
        <title>Ca. Dormibacterota MAGs.</title>
        <authorList>
            <person name="Montgomery K."/>
        </authorList>
    </citation>
    <scope>NUCLEOTIDE SEQUENCE [LARGE SCALE GENOMIC DNA]</scope>
    <source>
        <strain evidence="2">Mitchell_Peninsula_5</strain>
    </source>
</reference>
<dbReference type="InterPro" id="IPR036628">
    <property type="entry name" value="Clp_N_dom_sf"/>
</dbReference>
<dbReference type="AlphaFoldDB" id="A0A934KEY6"/>
<name>A0A934KEY6_9BACT</name>
<dbReference type="EMBL" id="JAEKNN010000054">
    <property type="protein sequence ID" value="MBJ7610063.1"/>
    <property type="molecule type" value="Genomic_DNA"/>
</dbReference>